<dbReference type="InterPro" id="IPR032816">
    <property type="entry name" value="VTT_dom"/>
</dbReference>
<name>A0A1H9W7V9_9ACTN</name>
<evidence type="ECO:0000256" key="1">
    <source>
        <dbReference type="ARBA" id="ARBA00004651"/>
    </source>
</evidence>
<organism evidence="10 11">
    <name type="scientific">Streptomyces qinglanensis</name>
    <dbReference type="NCBI Taxonomy" id="943816"/>
    <lineage>
        <taxon>Bacteria</taxon>
        <taxon>Bacillati</taxon>
        <taxon>Actinomycetota</taxon>
        <taxon>Actinomycetes</taxon>
        <taxon>Kitasatosporales</taxon>
        <taxon>Streptomycetaceae</taxon>
        <taxon>Streptomyces</taxon>
    </lineage>
</organism>
<keyword evidence="3 7" id="KW-1003">Cell membrane</keyword>
<evidence type="ECO:0000256" key="8">
    <source>
        <dbReference type="SAM" id="MobiDB-lite"/>
    </source>
</evidence>
<feature type="transmembrane region" description="Helical" evidence="7">
    <location>
        <begin position="63"/>
        <end position="86"/>
    </location>
</feature>
<evidence type="ECO:0000313" key="10">
    <source>
        <dbReference type="EMBL" id="SES29914.1"/>
    </source>
</evidence>
<evidence type="ECO:0000313" key="11">
    <source>
        <dbReference type="Proteomes" id="UP000182841"/>
    </source>
</evidence>
<feature type="compositionally biased region" description="Low complexity" evidence="8">
    <location>
        <begin position="212"/>
        <end position="226"/>
    </location>
</feature>
<dbReference type="EMBL" id="FOGO01000015">
    <property type="protein sequence ID" value="SES29914.1"/>
    <property type="molecule type" value="Genomic_DNA"/>
</dbReference>
<evidence type="ECO:0000256" key="7">
    <source>
        <dbReference type="RuleBase" id="RU367016"/>
    </source>
</evidence>
<comment type="similarity">
    <text evidence="2 7">Belongs to the DedA family.</text>
</comment>
<feature type="transmembrane region" description="Helical" evidence="7">
    <location>
        <begin position="152"/>
        <end position="174"/>
    </location>
</feature>
<dbReference type="Proteomes" id="UP000182841">
    <property type="component" value="Unassembled WGS sequence"/>
</dbReference>
<dbReference type="PANTHER" id="PTHR30353">
    <property type="entry name" value="INNER MEMBRANE PROTEIN DEDA-RELATED"/>
    <property type="match status" value="1"/>
</dbReference>
<evidence type="ECO:0000256" key="5">
    <source>
        <dbReference type="ARBA" id="ARBA00022989"/>
    </source>
</evidence>
<gene>
    <name evidence="10" type="ORF">SAMN05421870_115165</name>
</gene>
<sequence length="261" mass="27445">MLLRTFRAMNDAAVHAVEGLVSTPWVYVALFGVAMLDGFFPVVPSETLVITLGVFAAAQGEPALVLVVLVAALGALAGDHVSYAIGRRSGARVQARLKEGSRARRVYERVGRMLAERGGLVLVAARYIPGGRTAATLTTGATGFPRRSFTRYAAVAAVSWAVYSACLGYAGGAAFEETPLYGVALGLALAFTITLVHEGARGIRLRLRGRARAAAPGAPGPGRAHGTGPEDLRRRPPSCPAGGDASRRVRGCGRGRPRWRR</sequence>
<feature type="region of interest" description="Disordered" evidence="8">
    <location>
        <begin position="212"/>
        <end position="261"/>
    </location>
</feature>
<dbReference type="Pfam" id="PF09335">
    <property type="entry name" value="VTT_dom"/>
    <property type="match status" value="1"/>
</dbReference>
<protein>
    <submittedName>
        <fullName evidence="10">Membrane protein DedA, SNARE-associated domain</fullName>
    </submittedName>
</protein>
<evidence type="ECO:0000256" key="6">
    <source>
        <dbReference type="ARBA" id="ARBA00023136"/>
    </source>
</evidence>
<feature type="transmembrane region" description="Helical" evidence="7">
    <location>
        <begin position="180"/>
        <end position="200"/>
    </location>
</feature>
<feature type="transmembrane region" description="Helical" evidence="7">
    <location>
        <begin position="25"/>
        <end position="43"/>
    </location>
</feature>
<keyword evidence="6 7" id="KW-0472">Membrane</keyword>
<dbReference type="PANTHER" id="PTHR30353:SF0">
    <property type="entry name" value="TRANSMEMBRANE PROTEIN"/>
    <property type="match status" value="1"/>
</dbReference>
<dbReference type="STRING" id="943816.AN217_00125"/>
<feature type="domain" description="VTT" evidence="9">
    <location>
        <begin position="43"/>
        <end position="169"/>
    </location>
</feature>
<dbReference type="AlphaFoldDB" id="A0A1H9W7V9"/>
<reference evidence="11" key="1">
    <citation type="submission" date="2016-10" db="EMBL/GenBank/DDBJ databases">
        <authorList>
            <person name="Varghese N."/>
            <person name="Submissions S."/>
        </authorList>
    </citation>
    <scope>NUCLEOTIDE SEQUENCE [LARGE SCALE GENOMIC DNA]</scope>
    <source>
        <strain evidence="11">CGMCC 4.6825</strain>
    </source>
</reference>
<evidence type="ECO:0000259" key="9">
    <source>
        <dbReference type="Pfam" id="PF09335"/>
    </source>
</evidence>
<proteinExistence type="inferred from homology"/>
<comment type="subcellular location">
    <subcellularLocation>
        <location evidence="1 7">Cell membrane</location>
        <topology evidence="1 7">Multi-pass membrane protein</topology>
    </subcellularLocation>
</comment>
<evidence type="ECO:0000256" key="3">
    <source>
        <dbReference type="ARBA" id="ARBA00022475"/>
    </source>
</evidence>
<keyword evidence="4 7" id="KW-0812">Transmembrane</keyword>
<evidence type="ECO:0000256" key="4">
    <source>
        <dbReference type="ARBA" id="ARBA00022692"/>
    </source>
</evidence>
<keyword evidence="11" id="KW-1185">Reference proteome</keyword>
<keyword evidence="5 7" id="KW-1133">Transmembrane helix</keyword>
<accession>A0A1H9W7V9</accession>
<evidence type="ECO:0000256" key="2">
    <source>
        <dbReference type="ARBA" id="ARBA00010792"/>
    </source>
</evidence>
<feature type="compositionally biased region" description="Basic residues" evidence="8">
    <location>
        <begin position="248"/>
        <end position="261"/>
    </location>
</feature>
<dbReference type="InterPro" id="IPR032818">
    <property type="entry name" value="DedA-like"/>
</dbReference>
<dbReference type="GO" id="GO:0005886">
    <property type="term" value="C:plasma membrane"/>
    <property type="evidence" value="ECO:0007669"/>
    <property type="project" value="UniProtKB-SubCell"/>
</dbReference>